<accession>A0A7R9IU85</accession>
<name>A0A7R9IU85_9NEOP</name>
<reference evidence="1" key="1">
    <citation type="submission" date="2020-11" db="EMBL/GenBank/DDBJ databases">
        <authorList>
            <person name="Tran Van P."/>
        </authorList>
    </citation>
    <scope>NUCLEOTIDE SEQUENCE</scope>
</reference>
<protein>
    <submittedName>
        <fullName evidence="1">Uncharacterized protein</fullName>
    </submittedName>
</protein>
<sequence>MEWASFTYETGPFHSISGYTRDVTPSPLMPTFIAQLCQLIRVQGSESTLRHEEKSLFMIHVKPRLGIHKLRPHEKHCLPILRLELALKSKRQLGYVPTKSPLKLLAGYGLVLRNQLITYPGQRDTINDQYQEY</sequence>
<proteinExistence type="predicted"/>
<gene>
    <name evidence="1" type="ORF">TTEB3V08_LOCUS12496</name>
</gene>
<evidence type="ECO:0000313" key="1">
    <source>
        <dbReference type="EMBL" id="CAD7464619.1"/>
    </source>
</evidence>
<dbReference type="EMBL" id="OE017965">
    <property type="protein sequence ID" value="CAD7464619.1"/>
    <property type="molecule type" value="Genomic_DNA"/>
</dbReference>
<organism evidence="1">
    <name type="scientific">Timema tahoe</name>
    <dbReference type="NCBI Taxonomy" id="61484"/>
    <lineage>
        <taxon>Eukaryota</taxon>
        <taxon>Metazoa</taxon>
        <taxon>Ecdysozoa</taxon>
        <taxon>Arthropoda</taxon>
        <taxon>Hexapoda</taxon>
        <taxon>Insecta</taxon>
        <taxon>Pterygota</taxon>
        <taxon>Neoptera</taxon>
        <taxon>Polyneoptera</taxon>
        <taxon>Phasmatodea</taxon>
        <taxon>Timematodea</taxon>
        <taxon>Timematoidea</taxon>
        <taxon>Timematidae</taxon>
        <taxon>Timema</taxon>
    </lineage>
</organism>
<dbReference type="AlphaFoldDB" id="A0A7R9IU85"/>